<dbReference type="PANTHER" id="PTHR35317:SF23">
    <property type="entry name" value="OS04G0629600 PROTEIN"/>
    <property type="match status" value="1"/>
</dbReference>
<sequence length="160" mass="18558">MIIKSSIIEGIRGAIPDTKSAKEYLSKVDDQFRGSSKVYASTFIKKLVNDKYDGFGSIMKHIMKISNMAANLKKMEIEISDGFLVHFIMTSLPPEFSPFTINYNAMKVKWSIDELMVICAQEEERLRAQRINHINQFKYSQKKKFLYEHKPKPPQFKKKG</sequence>
<reference evidence="1" key="1">
    <citation type="submission" date="2014-09" db="EMBL/GenBank/DDBJ databases">
        <authorList>
            <person name="Magalhaes I.L.F."/>
            <person name="Oliveira U."/>
            <person name="Santos F.R."/>
            <person name="Vidigal T.H.D.A."/>
            <person name="Brescovit A.D."/>
            <person name="Santos A.J."/>
        </authorList>
    </citation>
    <scope>NUCLEOTIDE SEQUENCE</scope>
    <source>
        <tissue evidence="1">Shoot tissue taken approximately 20 cm above the soil surface</tissue>
    </source>
</reference>
<protein>
    <submittedName>
        <fullName evidence="1">Uncharacterized protein</fullName>
    </submittedName>
</protein>
<name>A0A0A8Y4T4_ARUDO</name>
<organism evidence="1">
    <name type="scientific">Arundo donax</name>
    <name type="common">Giant reed</name>
    <name type="synonym">Donax arundinaceus</name>
    <dbReference type="NCBI Taxonomy" id="35708"/>
    <lineage>
        <taxon>Eukaryota</taxon>
        <taxon>Viridiplantae</taxon>
        <taxon>Streptophyta</taxon>
        <taxon>Embryophyta</taxon>
        <taxon>Tracheophyta</taxon>
        <taxon>Spermatophyta</taxon>
        <taxon>Magnoliopsida</taxon>
        <taxon>Liliopsida</taxon>
        <taxon>Poales</taxon>
        <taxon>Poaceae</taxon>
        <taxon>PACMAD clade</taxon>
        <taxon>Arundinoideae</taxon>
        <taxon>Arundineae</taxon>
        <taxon>Arundo</taxon>
    </lineage>
</organism>
<dbReference type="EMBL" id="GBRH01277390">
    <property type="protein sequence ID" value="JAD20505.1"/>
    <property type="molecule type" value="Transcribed_RNA"/>
</dbReference>
<dbReference type="Pfam" id="PF14223">
    <property type="entry name" value="Retrotran_gag_2"/>
    <property type="match status" value="1"/>
</dbReference>
<accession>A0A0A8Y4T4</accession>
<reference evidence="1" key="2">
    <citation type="journal article" date="2015" name="Data Brief">
        <title>Shoot transcriptome of the giant reed, Arundo donax.</title>
        <authorList>
            <person name="Barrero R.A."/>
            <person name="Guerrero F.D."/>
            <person name="Moolhuijzen P."/>
            <person name="Goolsby J.A."/>
            <person name="Tidwell J."/>
            <person name="Bellgard S.E."/>
            <person name="Bellgard M.I."/>
        </authorList>
    </citation>
    <scope>NUCLEOTIDE SEQUENCE</scope>
    <source>
        <tissue evidence="1">Shoot tissue taken approximately 20 cm above the soil surface</tissue>
    </source>
</reference>
<dbReference type="AlphaFoldDB" id="A0A0A8Y4T4"/>
<proteinExistence type="predicted"/>
<evidence type="ECO:0000313" key="1">
    <source>
        <dbReference type="EMBL" id="JAD20505.1"/>
    </source>
</evidence>
<dbReference type="PANTHER" id="PTHR35317">
    <property type="entry name" value="OS04G0629600 PROTEIN"/>
    <property type="match status" value="1"/>
</dbReference>